<dbReference type="EMBL" id="HBHC01000531">
    <property type="protein sequence ID" value="CAD9650163.1"/>
    <property type="molecule type" value="Transcribed_RNA"/>
</dbReference>
<dbReference type="SUPFAM" id="SSF69336">
    <property type="entry name" value="Alpha subunit of glutamate synthase, C-terminal domain"/>
    <property type="match status" value="1"/>
</dbReference>
<dbReference type="FunFam" id="3.60.20.10:FF:000043">
    <property type="entry name" value="Glutamate synthase 1 [NADH] chloroplastic"/>
    <property type="match status" value="1"/>
</dbReference>
<feature type="compositionally biased region" description="Low complexity" evidence="22">
    <location>
        <begin position="1617"/>
        <end position="1640"/>
    </location>
</feature>
<keyword evidence="14" id="KW-0408">Iron</keyword>
<feature type="binding site" evidence="21">
    <location>
        <position position="1214"/>
    </location>
    <ligand>
        <name>[3Fe-4S] cluster</name>
        <dbReference type="ChEBI" id="CHEBI:21137"/>
    </ligand>
</feature>
<evidence type="ECO:0000256" key="14">
    <source>
        <dbReference type="ARBA" id="ARBA00023004"/>
    </source>
</evidence>
<evidence type="ECO:0000256" key="5">
    <source>
        <dbReference type="ARBA" id="ARBA00004944"/>
    </source>
</evidence>
<evidence type="ECO:0000256" key="21">
    <source>
        <dbReference type="PIRSR" id="PIRSR000187-2"/>
    </source>
</evidence>
<dbReference type="FunFam" id="2.160.20.60:FF:000001">
    <property type="entry name" value="Glutamate synthase, large subunit"/>
    <property type="match status" value="1"/>
</dbReference>
<dbReference type="Gene3D" id="3.50.50.60">
    <property type="entry name" value="FAD/NAD(P)-binding domain"/>
    <property type="match status" value="2"/>
</dbReference>
<dbReference type="Gene3D" id="3.20.20.70">
    <property type="entry name" value="Aldolase class I"/>
    <property type="match status" value="2"/>
</dbReference>
<dbReference type="PANTHER" id="PTHR43100:SF1">
    <property type="entry name" value="GLUTAMATE SYNTHASE [NADPH] SMALL CHAIN"/>
    <property type="match status" value="1"/>
</dbReference>
<dbReference type="CDD" id="cd00713">
    <property type="entry name" value="GltS"/>
    <property type="match status" value="1"/>
</dbReference>
<evidence type="ECO:0000256" key="6">
    <source>
        <dbReference type="ARBA" id="ARBA00009716"/>
    </source>
</evidence>
<keyword evidence="11" id="KW-0274">FAD</keyword>
<evidence type="ECO:0000256" key="19">
    <source>
        <dbReference type="ARBA" id="ARBA00048867"/>
    </source>
</evidence>
<dbReference type="GO" id="GO:0005506">
    <property type="term" value="F:iron ion binding"/>
    <property type="evidence" value="ECO:0007669"/>
    <property type="project" value="InterPro"/>
</dbReference>
<dbReference type="PROSITE" id="PS51278">
    <property type="entry name" value="GATASE_TYPE_2"/>
    <property type="match status" value="1"/>
</dbReference>
<comment type="cofactor">
    <cofactor evidence="1">
        <name>FMN</name>
        <dbReference type="ChEBI" id="CHEBI:58210"/>
    </cofactor>
</comment>
<organism evidence="24">
    <name type="scientific">Norrisiella sphaerica</name>
    <dbReference type="NCBI Taxonomy" id="552664"/>
    <lineage>
        <taxon>Eukaryota</taxon>
        <taxon>Sar</taxon>
        <taxon>Rhizaria</taxon>
        <taxon>Cercozoa</taxon>
        <taxon>Chlorarachniophyceae</taxon>
        <taxon>Norrisiella</taxon>
    </lineage>
</organism>
<dbReference type="SUPFAM" id="SSF46548">
    <property type="entry name" value="alpha-helical ferredoxin"/>
    <property type="match status" value="1"/>
</dbReference>
<name>A0A7S2QRY5_9EUKA</name>
<protein>
    <recommendedName>
        <fullName evidence="18">glutamate synthase (NADH)</fullName>
        <ecNumber evidence="18">1.4.1.14</ecNumber>
    </recommendedName>
</protein>
<evidence type="ECO:0000256" key="16">
    <source>
        <dbReference type="ARBA" id="ARBA00023164"/>
    </source>
</evidence>
<evidence type="ECO:0000256" key="18">
    <source>
        <dbReference type="ARBA" id="ARBA00024383"/>
    </source>
</evidence>
<keyword evidence="13" id="KW-0560">Oxidoreductase</keyword>
<dbReference type="GO" id="GO:0097054">
    <property type="term" value="P:L-glutamate biosynthetic process"/>
    <property type="evidence" value="ECO:0007669"/>
    <property type="project" value="UniProtKB-UniPathway"/>
</dbReference>
<dbReference type="InterPro" id="IPR036485">
    <property type="entry name" value="Glu_synth_asu_C_sf"/>
</dbReference>
<dbReference type="Pfam" id="PF04898">
    <property type="entry name" value="Glu_syn_central"/>
    <property type="match status" value="1"/>
</dbReference>
<dbReference type="GO" id="GO:0016639">
    <property type="term" value="F:oxidoreductase activity, acting on the CH-NH2 group of donors, NAD or NADP as acceptor"/>
    <property type="evidence" value="ECO:0007669"/>
    <property type="project" value="InterPro"/>
</dbReference>
<dbReference type="FunFam" id="3.20.20.70:FF:000031">
    <property type="entry name" value="Glutamate synthase 1 [NADH]"/>
    <property type="match status" value="1"/>
</dbReference>
<dbReference type="InterPro" id="IPR006982">
    <property type="entry name" value="Glu_synth_centr_N"/>
</dbReference>
<evidence type="ECO:0000313" key="24">
    <source>
        <dbReference type="EMBL" id="CAD9650163.1"/>
    </source>
</evidence>
<comment type="similarity">
    <text evidence="6">Belongs to the glutamate synthase family.</text>
</comment>
<dbReference type="InterPro" id="IPR017932">
    <property type="entry name" value="GATase_2_dom"/>
</dbReference>
<comment type="pathway">
    <text evidence="5">Amino-acid biosynthesis; L-glutamate biosynthesis via GLT pathway; L-glutamate from 2-oxoglutarate and L-glutamine (NAD(+) route): step 1/1.</text>
</comment>
<keyword evidence="10" id="KW-0479">Metal-binding</keyword>
<evidence type="ECO:0000256" key="3">
    <source>
        <dbReference type="ARBA" id="ARBA00004802"/>
    </source>
</evidence>
<evidence type="ECO:0000256" key="20">
    <source>
        <dbReference type="PIRSR" id="PIRSR000187-1"/>
    </source>
</evidence>
<feature type="active site" description="For GATase activity" evidence="20">
    <location>
        <position position="83"/>
    </location>
</feature>
<evidence type="ECO:0000256" key="12">
    <source>
        <dbReference type="ARBA" id="ARBA00022962"/>
    </source>
</evidence>
<comment type="pathway">
    <text evidence="3">Energy metabolism; nitrogen metabolism.</text>
</comment>
<gene>
    <name evidence="24" type="ORF">NSPH01132_LOCUS260</name>
</gene>
<dbReference type="NCBIfam" id="NF008730">
    <property type="entry name" value="PRK11750.1"/>
    <property type="match status" value="1"/>
</dbReference>
<evidence type="ECO:0000256" key="1">
    <source>
        <dbReference type="ARBA" id="ARBA00001917"/>
    </source>
</evidence>
<dbReference type="UniPathway" id="UPA00045"/>
<dbReference type="InterPro" id="IPR036188">
    <property type="entry name" value="FAD/NAD-bd_sf"/>
</dbReference>
<dbReference type="FunFam" id="3.50.50.60:FF:000022">
    <property type="entry name" value="Glutamate synthase [NADH], amyloplastic"/>
    <property type="match status" value="1"/>
</dbReference>
<evidence type="ECO:0000256" key="17">
    <source>
        <dbReference type="ARBA" id="ARBA00023291"/>
    </source>
</evidence>
<evidence type="ECO:0000256" key="22">
    <source>
        <dbReference type="SAM" id="MobiDB-lite"/>
    </source>
</evidence>
<keyword evidence="8" id="KW-0285">Flavoprotein</keyword>
<evidence type="ECO:0000256" key="15">
    <source>
        <dbReference type="ARBA" id="ARBA00023014"/>
    </source>
</evidence>
<keyword evidence="7" id="KW-0028">Amino-acid biosynthesis</keyword>
<keyword evidence="15 21" id="KW-0411">Iron-sulfur</keyword>
<keyword evidence="12" id="KW-0315">Glutamine amidotransferase</keyword>
<dbReference type="PRINTS" id="PR00419">
    <property type="entry name" value="ADXRDTASE"/>
</dbReference>
<dbReference type="SUPFAM" id="SSF56235">
    <property type="entry name" value="N-terminal nucleophile aminohydrolases (Ntn hydrolases)"/>
    <property type="match status" value="1"/>
</dbReference>
<keyword evidence="17 21" id="KW-0003">3Fe-4S</keyword>
<dbReference type="Gene3D" id="2.160.20.60">
    <property type="entry name" value="Glutamate synthase, alpha subunit, C-terminal domain"/>
    <property type="match status" value="1"/>
</dbReference>
<evidence type="ECO:0000256" key="13">
    <source>
        <dbReference type="ARBA" id="ARBA00023002"/>
    </source>
</evidence>
<dbReference type="InterPro" id="IPR051394">
    <property type="entry name" value="Glutamate_Synthase"/>
</dbReference>
<dbReference type="EC" id="1.4.1.14" evidence="18"/>
<dbReference type="InterPro" id="IPR028261">
    <property type="entry name" value="DPD_II"/>
</dbReference>
<evidence type="ECO:0000256" key="10">
    <source>
        <dbReference type="ARBA" id="ARBA00022723"/>
    </source>
</evidence>
<feature type="domain" description="Glutamine amidotransferase type-2" evidence="23">
    <location>
        <begin position="83"/>
        <end position="484"/>
    </location>
</feature>
<dbReference type="Pfam" id="PF07992">
    <property type="entry name" value="Pyr_redox_2"/>
    <property type="match status" value="1"/>
</dbReference>
<dbReference type="Pfam" id="PF01645">
    <property type="entry name" value="Glu_synthase"/>
    <property type="match status" value="1"/>
</dbReference>
<dbReference type="GO" id="GO:0051538">
    <property type="term" value="F:3 iron, 4 sulfur cluster binding"/>
    <property type="evidence" value="ECO:0007669"/>
    <property type="project" value="UniProtKB-KW"/>
</dbReference>
<dbReference type="Pfam" id="PF14691">
    <property type="entry name" value="Fer4_20"/>
    <property type="match status" value="1"/>
</dbReference>
<dbReference type="GO" id="GO:0010181">
    <property type="term" value="F:FMN binding"/>
    <property type="evidence" value="ECO:0007669"/>
    <property type="project" value="InterPro"/>
</dbReference>
<evidence type="ECO:0000256" key="4">
    <source>
        <dbReference type="ARBA" id="ARBA00004909"/>
    </source>
</evidence>
<keyword evidence="9" id="KW-0288">FMN</keyword>
<evidence type="ECO:0000256" key="7">
    <source>
        <dbReference type="ARBA" id="ARBA00022605"/>
    </source>
</evidence>
<dbReference type="SUPFAM" id="SSF51395">
    <property type="entry name" value="FMN-linked oxidoreductases"/>
    <property type="match status" value="1"/>
</dbReference>
<dbReference type="CDD" id="cd02808">
    <property type="entry name" value="GltS_FMN"/>
    <property type="match status" value="1"/>
</dbReference>
<dbReference type="Pfam" id="PF00310">
    <property type="entry name" value="GATase_2"/>
    <property type="match status" value="1"/>
</dbReference>
<dbReference type="GO" id="GO:0050660">
    <property type="term" value="F:flavin adenine dinucleotide binding"/>
    <property type="evidence" value="ECO:0007669"/>
    <property type="project" value="InterPro"/>
</dbReference>
<sequence>MHSFVSRPRAARRLASVARRSRAVVTRGQRQARSREELKRAISTNNGPVLDAQAEIVNEREDLQQRAVDMGSLYDPKNEKDACGVGFVANIKCKPSHLLVRDALEMLERMEHRGACGCDPDSGDGAGILVGIPHNFMKASLAEKGIALPEAGKYGMGTVFLSKNPEKRKKAKAMVEAAIKQGGHTCLGWRTVPTNSRVLGETSGTSEPYIEQVFIANSKQGLSQDDFERELYKVRRWAHRTHGAKTSSKTHRLYLCGLSTRVVTYKGQLSSTQVARYFRDLSEPEFESHVALVHSRFSTNTFPSWERAQPFRMLAHNGEINTRRGNVNWMQSRQGIMSAPKIGTQEELESLYPIMNEDTSDSGQLDNLLELLTLAGRPITEAMMMMIPEAWQNDVAITPEKKAFYEYNSCLMEPWDGPALMAFTDGKCIGATLDRNGLRPGRYYITKDDRVILGSEVGVLDLSPKDVIAKGRLQPGKMFLIDFEKQSIIEDEKIKHDMATRFPYGEWLRENKITLGTKASIPNQSRHSRAPIYDLMQRLRCFGYTRETLSMLVGPMAIQGAEALGSMGNDAALACLSTTPRLVFDYFHQLFAQVTNPPIDPIRESIVMTLACPVGPERNLLDRSPEHANRVFLEQPLLTTEEFFNFTHLKQDGWKSTELDSTFAVTEGPTGLEASIDRMCAKAEAAVNAGSRVLVISDRRTGTEHIPVPSLMACGAIHQHLVRKMLRSKCAIAVECGDAREVHHFCLLTGFGADAICPYMAYETVQHLIKKQTKKAVTLDQAIESYRKSVNAGMLKVFAKMGISTLASYKGAQIFEALGVGRNVIEKCFTGCASRIGGVGFEDIANDMMKMHAGAFPRNSSSEVKSLANPGFYHWRAGNDAEVHMNHPDAMASMQHAVRGNSREAYQKYADMSNNLAKQCTLRGQLELKTDFDYEDELVDREEIPLDLVEPASEIVKRFATGAMSYGSISLESHSTLAEAMNFLKGKSNTGEGGEDIERFGTNRNSAIKQVASGRFGVNINYLTNSNEIQIKMAQGAKPGEGGELPGYKVDAEIARVRHSTEGVGLISPPPHHDIYSIEDLAQLIYDLKNSNPDARISVKLVSEVGVGVIAAGVTKGKADHILISGYDGGTGASKWTGIKSAGLPWELGLAETHQTLVLNGLRDRVVVQTDGQLKTGLDVVKGAMLGAEEFCFATAPLIAMGCIMMRKCHLNTCPVGIATQDPHLRSMFAGTPEHVINYFFMVAEEARQIMARLGVRKINDLIGRVDLLKQSEFSLHKGLDLRPLLVPAHHLNPQAGTICTQKQDHALEDVLDRDLISACQPALRDLKPWRQFFKIKNTDRSVGAMLSHEVSKLYGENGLPEDTININLLGHAGQSFGAFLAHGVTLNLEGDSNDYVGKGLSGGIISVRPPRDSPFKSHENIIVGNVCLYGAIKGYAYLSGIAAERFCVRNSGAHAVIEGVGDHGCEYMTGGSCIILGDIGRNFAAGMSGGVAYIYDAKKLPQKMNMEMVGLEEIEEKEDMDHLKSQLEAHVKYTGSGIAKKILSNFNVEVKKFTKVMPHEYKVVLARKKAEAQKKLDAPARQIEAGPKKASSVARAPVPGRTPPSRPFSTGRRYFSTKPEAATPAPKTKPAEKAASAAAEKTRPVSVSNPDKVKGFMLYERSSIPWRDPKERSKDWLEVYTQPDPQKLNTQASRCMECGVPFCHTQNSGCPLGNKIPEWNDLVFQNNWEEAYYRLIETNNFPEFTGRVCPAPCEGACVLGITEDPVTIKNIENTIIDTAFEKGWVKPNRPASRTGKRIAVVGSGPAGLAAADQLNKAGHTVTVFERADRVGGLLMYGIPNMKLDKTKVVERRIKLMEESGIEFVSGTSVVSEEEAAKVQGDAKLSKTVIGAETIASVHDAVILAAGATIPRDLNVPGRNLKNIHFAMDFLTPNTKSYLDSNLKNGEYISAKGKHVVVIGGGDTGTDCIGTSVRHGALSVTNLELLPLPPDQRAEDNPWPQWPRIYRVDYGHEEAMAAYGGEPRTYSKLTKEFIGDKEGKVTGVKVVDVHWAKNEEGRYEMREVEGSEKVLPCDLALLSMGYQGPAQGLYDMEYDARGNFLAQWGDFSTSVEKVFAAGDCRRGQSTVVWAISEGRQCAREVDRYLMGSTQLP</sequence>
<feature type="binding site" evidence="21">
    <location>
        <position position="1209"/>
    </location>
    <ligand>
        <name>[3Fe-4S] cluster</name>
        <dbReference type="ChEBI" id="CHEBI:21137"/>
    </ligand>
</feature>
<evidence type="ECO:0000256" key="9">
    <source>
        <dbReference type="ARBA" id="ARBA00022643"/>
    </source>
</evidence>
<dbReference type="InterPro" id="IPR009051">
    <property type="entry name" value="Helical_ferredxn"/>
</dbReference>
<dbReference type="InterPro" id="IPR029055">
    <property type="entry name" value="Ntn_hydrolases_N"/>
</dbReference>
<comment type="cofactor">
    <cofactor evidence="2">
        <name>FAD</name>
        <dbReference type="ChEBI" id="CHEBI:57692"/>
    </cofactor>
</comment>
<accession>A0A7S2QRY5</accession>
<dbReference type="SUPFAM" id="SSF51905">
    <property type="entry name" value="FAD/NAD(P)-binding domain"/>
    <property type="match status" value="1"/>
</dbReference>
<dbReference type="CDD" id="cd00982">
    <property type="entry name" value="gltB_C"/>
    <property type="match status" value="1"/>
</dbReference>
<dbReference type="FunFam" id="3.20.20.70:FF:000314">
    <property type="entry name" value="Uncharacterized protein, isoform E"/>
    <property type="match status" value="1"/>
</dbReference>
<comment type="catalytic activity">
    <reaction evidence="19">
        <text>2 L-glutamate + NAD(+) = L-glutamine + 2-oxoglutarate + NADH + H(+)</text>
        <dbReference type="Rhea" id="RHEA:13753"/>
        <dbReference type="ChEBI" id="CHEBI:15378"/>
        <dbReference type="ChEBI" id="CHEBI:16810"/>
        <dbReference type="ChEBI" id="CHEBI:29985"/>
        <dbReference type="ChEBI" id="CHEBI:57540"/>
        <dbReference type="ChEBI" id="CHEBI:57945"/>
        <dbReference type="ChEBI" id="CHEBI:58359"/>
        <dbReference type="EC" id="1.4.1.14"/>
    </reaction>
</comment>
<feature type="region of interest" description="Disordered" evidence="22">
    <location>
        <begin position="1575"/>
        <end position="1648"/>
    </location>
</feature>
<reference evidence="24" key="1">
    <citation type="submission" date="2021-01" db="EMBL/GenBank/DDBJ databases">
        <authorList>
            <person name="Corre E."/>
            <person name="Pelletier E."/>
            <person name="Niang G."/>
            <person name="Scheremetjew M."/>
            <person name="Finn R."/>
            <person name="Kale V."/>
            <person name="Holt S."/>
            <person name="Cochrane G."/>
            <person name="Meng A."/>
            <person name="Brown T."/>
            <person name="Cohen L."/>
        </authorList>
    </citation>
    <scope>NUCLEOTIDE SEQUENCE</scope>
    <source>
        <strain evidence="24">BC52</strain>
    </source>
</reference>
<comment type="cofactor">
    <cofactor evidence="21">
        <name>[3Fe-4S] cluster</name>
        <dbReference type="ChEBI" id="CHEBI:21137"/>
    </cofactor>
    <text evidence="21">Binds 1 [3Fe-4S] cluster.</text>
</comment>
<dbReference type="InterPro" id="IPR002489">
    <property type="entry name" value="Glu_synth_asu_C"/>
</dbReference>
<dbReference type="InterPro" id="IPR023753">
    <property type="entry name" value="FAD/NAD-binding_dom"/>
</dbReference>
<dbReference type="InterPro" id="IPR012220">
    <property type="entry name" value="Glu_synth_euk"/>
</dbReference>
<dbReference type="PANTHER" id="PTHR43100">
    <property type="entry name" value="GLUTAMATE SYNTHASE [NADPH] SMALL CHAIN"/>
    <property type="match status" value="1"/>
</dbReference>
<dbReference type="Pfam" id="PF01493">
    <property type="entry name" value="GXGXG"/>
    <property type="match status" value="1"/>
</dbReference>
<evidence type="ECO:0000256" key="8">
    <source>
        <dbReference type="ARBA" id="ARBA00022630"/>
    </source>
</evidence>
<evidence type="ECO:0000256" key="2">
    <source>
        <dbReference type="ARBA" id="ARBA00001974"/>
    </source>
</evidence>
<dbReference type="Gene3D" id="1.10.1060.10">
    <property type="entry name" value="Alpha-helical ferredoxin"/>
    <property type="match status" value="1"/>
</dbReference>
<comment type="pathway">
    <text evidence="4">Nitrogen metabolism.</text>
</comment>
<dbReference type="Gene3D" id="3.60.20.10">
    <property type="entry name" value="Glutamine Phosphoribosylpyrophosphate, subunit 1, domain 1"/>
    <property type="match status" value="1"/>
</dbReference>
<proteinExistence type="inferred from homology"/>
<dbReference type="InterPro" id="IPR006005">
    <property type="entry name" value="Glut_synth_ssu1"/>
</dbReference>
<feature type="binding site" evidence="21">
    <location>
        <position position="1203"/>
    </location>
    <ligand>
        <name>[3Fe-4S] cluster</name>
        <dbReference type="ChEBI" id="CHEBI:21137"/>
    </ligand>
</feature>
<dbReference type="UniPathway" id="UPA00634">
    <property type="reaction ID" value="UER00690"/>
</dbReference>
<evidence type="ECO:0000256" key="11">
    <source>
        <dbReference type="ARBA" id="ARBA00022827"/>
    </source>
</evidence>
<dbReference type="NCBIfam" id="TIGR01317">
    <property type="entry name" value="GOGAT_sm_gam"/>
    <property type="match status" value="1"/>
</dbReference>
<dbReference type="GO" id="GO:0016040">
    <property type="term" value="F:glutamate synthase (NADH) activity"/>
    <property type="evidence" value="ECO:0007669"/>
    <property type="project" value="UniProtKB-EC"/>
</dbReference>
<keyword evidence="16" id="KW-0314">Glutamate biosynthesis</keyword>
<dbReference type="InterPro" id="IPR013785">
    <property type="entry name" value="Aldolase_TIM"/>
</dbReference>
<dbReference type="PIRSF" id="PIRSF000187">
    <property type="entry name" value="GOGAT"/>
    <property type="match status" value="1"/>
</dbReference>
<dbReference type="InterPro" id="IPR002932">
    <property type="entry name" value="Glu_synthdom"/>
</dbReference>
<evidence type="ECO:0000259" key="23">
    <source>
        <dbReference type="PROSITE" id="PS51278"/>
    </source>
</evidence>